<dbReference type="AlphaFoldDB" id="A0ABD2PFX2"/>
<dbReference type="EMBL" id="JABFTP020000186">
    <property type="protein sequence ID" value="KAL3289748.1"/>
    <property type="molecule type" value="Genomic_DNA"/>
</dbReference>
<gene>
    <name evidence="1" type="ORF">HHI36_023145</name>
</gene>
<dbReference type="Proteomes" id="UP001516400">
    <property type="component" value="Unassembled WGS sequence"/>
</dbReference>
<accession>A0ABD2PFX2</accession>
<evidence type="ECO:0000313" key="2">
    <source>
        <dbReference type="Proteomes" id="UP001516400"/>
    </source>
</evidence>
<keyword evidence="2" id="KW-1185">Reference proteome</keyword>
<reference evidence="1 2" key="1">
    <citation type="journal article" date="2021" name="BMC Biol.">
        <title>Horizontally acquired antibacterial genes associated with adaptive radiation of ladybird beetles.</title>
        <authorList>
            <person name="Li H.S."/>
            <person name="Tang X.F."/>
            <person name="Huang Y.H."/>
            <person name="Xu Z.Y."/>
            <person name="Chen M.L."/>
            <person name="Du X.Y."/>
            <person name="Qiu B.Y."/>
            <person name="Chen P.T."/>
            <person name="Zhang W."/>
            <person name="Slipinski A."/>
            <person name="Escalona H.E."/>
            <person name="Waterhouse R.M."/>
            <person name="Zwick A."/>
            <person name="Pang H."/>
        </authorList>
    </citation>
    <scope>NUCLEOTIDE SEQUENCE [LARGE SCALE GENOMIC DNA]</scope>
    <source>
        <strain evidence="1">SYSU2018</strain>
    </source>
</reference>
<evidence type="ECO:0008006" key="3">
    <source>
        <dbReference type="Google" id="ProtNLM"/>
    </source>
</evidence>
<comment type="caution">
    <text evidence="1">The sequence shown here is derived from an EMBL/GenBank/DDBJ whole genome shotgun (WGS) entry which is preliminary data.</text>
</comment>
<name>A0ABD2PFX2_9CUCU</name>
<evidence type="ECO:0000313" key="1">
    <source>
        <dbReference type="EMBL" id="KAL3289748.1"/>
    </source>
</evidence>
<protein>
    <recommendedName>
        <fullName evidence="3">Reverse transcriptase domain-containing protein</fullName>
    </recommendedName>
</protein>
<proteinExistence type="predicted"/>
<sequence length="217" mass="25238">MDLGEVIASESLHQFADDTQLLATFGEGEFERGIYELKLALQRVYDYSGDHGVRINPNKTQAICFGRVEPCGLDELMVNSTRVSYSKTVKNLDLIISNDLRFREHVASLTQRCYMSRRMLYKNRDILSLDLKKQLCLVLSHTNYGDVLYGPCMDVITANRIQKIQNSCVRFIFSLNIRDHITSRLAQLNWIRMNKRTELHFAVFLHKIIRTITVYKR</sequence>
<dbReference type="PANTHER" id="PTHR33332">
    <property type="entry name" value="REVERSE TRANSCRIPTASE DOMAIN-CONTAINING PROTEIN"/>
    <property type="match status" value="1"/>
</dbReference>
<organism evidence="1 2">
    <name type="scientific">Cryptolaemus montrouzieri</name>
    <dbReference type="NCBI Taxonomy" id="559131"/>
    <lineage>
        <taxon>Eukaryota</taxon>
        <taxon>Metazoa</taxon>
        <taxon>Ecdysozoa</taxon>
        <taxon>Arthropoda</taxon>
        <taxon>Hexapoda</taxon>
        <taxon>Insecta</taxon>
        <taxon>Pterygota</taxon>
        <taxon>Neoptera</taxon>
        <taxon>Endopterygota</taxon>
        <taxon>Coleoptera</taxon>
        <taxon>Polyphaga</taxon>
        <taxon>Cucujiformia</taxon>
        <taxon>Coccinelloidea</taxon>
        <taxon>Coccinellidae</taxon>
        <taxon>Scymninae</taxon>
        <taxon>Scymnini</taxon>
        <taxon>Cryptolaemus</taxon>
    </lineage>
</organism>